<dbReference type="RefSeq" id="WP_160224512.1">
    <property type="nucleotide sequence ID" value="NZ_CP029149.1"/>
</dbReference>
<dbReference type="CDD" id="cd00146">
    <property type="entry name" value="PKD"/>
    <property type="match status" value="1"/>
</dbReference>
<dbReference type="InterPro" id="IPR000601">
    <property type="entry name" value="PKD_dom"/>
</dbReference>
<dbReference type="SUPFAM" id="SSF49299">
    <property type="entry name" value="PKD domain"/>
    <property type="match status" value="2"/>
</dbReference>
<dbReference type="Gene3D" id="2.60.40.10">
    <property type="entry name" value="Immunoglobulins"/>
    <property type="match status" value="2"/>
</dbReference>
<dbReference type="SMART" id="SM00089">
    <property type="entry name" value="PKD"/>
    <property type="match status" value="2"/>
</dbReference>
<dbReference type="Proteomes" id="UP000464318">
    <property type="component" value="Chromosome"/>
</dbReference>
<dbReference type="EMBL" id="CP029149">
    <property type="protein sequence ID" value="QHN65810.1"/>
    <property type="molecule type" value="Genomic_DNA"/>
</dbReference>
<dbReference type="PROSITE" id="PS50093">
    <property type="entry name" value="PKD"/>
    <property type="match status" value="1"/>
</dbReference>
<sequence length="689" mass="76618">MVVTGINNAVTKDLALKSINLPKPIEFSAATPVTVEVENIAEEPIAGAKLKYQLINSDEKDDTQKIVASGEISLETINKGEMLSKSFNLDLSKSFIHYEIVAEVVAEGDRVKNNNKKQVSAYGVIADLTQKESAYQYGFESEFEKNGWSTADNAPDGTTWQIFNGSAEAAHSGLGFALNFTASQSDDWLFSNPLKLSKGKPYKIEFYARTMDDGKNEPLEIFVGKNPVIASMAQKVGSFVVNKEAYQKFSFEFIAQDNGIAYIGIQNKVSLNNVWVGIDDFSVKYAEGKPAVNFSTTKQNINSFETIAFTNETTTASTQPAAYEWSFSPATVEYKDGTTKISAHPKLRFLAEGKYSVSLKATNTEGESILQKEDFITVKNTPAKADFRASTTEISEGQTVAFTNTSTGNPSPQQYEWSIHPSEGVSFVGSSSPNSINMMAKFSKYGDYSVSLKASSVLNSHTEEKKFLIRVNGEYEGVKNLKGNYDAATRAINLRWDRPNLKTQYNEDFPALIMPAGMTSINANSDGNNWEVRKVDDFMATEDNFAAYSYSYRKGKAYTMDNWLITPKLRGGAETLKYSVRMQYKERYDVYIIPAPADGSVPNLNQLRAGAKVYTYDGGKSAHNFFTESFNIKNEAKNDFFIAFHHRTKDTDNSQDLVIDNIAVGYDNSIKAESKQIPERLAYQEIDYR</sequence>
<accession>A0A6P1QYM4</accession>
<dbReference type="InterPro" id="IPR022409">
    <property type="entry name" value="PKD/Chitinase_dom"/>
</dbReference>
<organism evidence="1 2">
    <name type="scientific">Bergeyella cardium</name>
    <dbReference type="NCBI Taxonomy" id="1585976"/>
    <lineage>
        <taxon>Bacteria</taxon>
        <taxon>Pseudomonadati</taxon>
        <taxon>Bacteroidota</taxon>
        <taxon>Flavobacteriia</taxon>
        <taxon>Flavobacteriales</taxon>
        <taxon>Weeksellaceae</taxon>
        <taxon>Bergeyella</taxon>
    </lineage>
</organism>
<keyword evidence="2" id="KW-1185">Reference proteome</keyword>
<proteinExistence type="predicted"/>
<dbReference type="OrthoDB" id="1401747at2"/>
<evidence type="ECO:0000313" key="2">
    <source>
        <dbReference type="Proteomes" id="UP000464318"/>
    </source>
</evidence>
<dbReference type="AlphaFoldDB" id="A0A6P1QYM4"/>
<dbReference type="KEGG" id="bcad:DBX24_07930"/>
<evidence type="ECO:0000313" key="1">
    <source>
        <dbReference type="EMBL" id="QHN65810.1"/>
    </source>
</evidence>
<dbReference type="InterPro" id="IPR035986">
    <property type="entry name" value="PKD_dom_sf"/>
</dbReference>
<dbReference type="Pfam" id="PF07675">
    <property type="entry name" value="Cleaved_Adhesin"/>
    <property type="match status" value="2"/>
</dbReference>
<reference evidence="1 2" key="1">
    <citation type="submission" date="2018-04" db="EMBL/GenBank/DDBJ databases">
        <title>Characteristic and Complete Genome Sequencing of A Novel Member of Infective Endocarditis Causative Bacteria: Bergeyella cardium QL-PH.</title>
        <authorList>
            <person name="Pan H."/>
            <person name="Sun E."/>
            <person name="Zhang Y."/>
        </authorList>
    </citation>
    <scope>NUCLEOTIDE SEQUENCE [LARGE SCALE GENOMIC DNA]</scope>
    <source>
        <strain evidence="1 2">HPQL</strain>
    </source>
</reference>
<dbReference type="Pfam" id="PF18911">
    <property type="entry name" value="PKD_4"/>
    <property type="match status" value="1"/>
</dbReference>
<dbReference type="Gene3D" id="2.60.120.200">
    <property type="match status" value="2"/>
</dbReference>
<dbReference type="InterPro" id="IPR011628">
    <property type="entry name" value="Cleaved_adhesin"/>
</dbReference>
<dbReference type="InterPro" id="IPR013783">
    <property type="entry name" value="Ig-like_fold"/>
</dbReference>
<name>A0A6P1QYM4_9FLAO</name>
<gene>
    <name evidence="1" type="ORF">DBX24_07930</name>
</gene>
<protein>
    <submittedName>
        <fullName evidence="1">PKD domain-containing protein</fullName>
    </submittedName>
</protein>